<proteinExistence type="predicted"/>
<feature type="signal peptide" evidence="1">
    <location>
        <begin position="1"/>
        <end position="21"/>
    </location>
</feature>
<reference evidence="2 3" key="1">
    <citation type="submission" date="2014-06" db="EMBL/GenBank/DDBJ databases">
        <title>Draft genome sequence of Idiomarina sp. MCCC 1A10513.</title>
        <authorList>
            <person name="Du J."/>
            <person name="Lai Q."/>
            <person name="Shao Z."/>
        </authorList>
    </citation>
    <scope>NUCLEOTIDE SEQUENCE [LARGE SCALE GENOMIC DNA]</scope>
    <source>
        <strain evidence="2 3">MCCC 1A10513</strain>
    </source>
</reference>
<gene>
    <name evidence="2" type="ORF">IDAT_05180</name>
</gene>
<dbReference type="RefSeq" id="WP_034731407.1">
    <property type="nucleotide sequence ID" value="NZ_JPIN01000005.1"/>
</dbReference>
<organism evidence="2 3">
    <name type="scientific">Pseudidiomarina atlantica</name>
    <dbReference type="NCBI Taxonomy" id="1517416"/>
    <lineage>
        <taxon>Bacteria</taxon>
        <taxon>Pseudomonadati</taxon>
        <taxon>Pseudomonadota</taxon>
        <taxon>Gammaproteobacteria</taxon>
        <taxon>Alteromonadales</taxon>
        <taxon>Idiomarinaceae</taxon>
        <taxon>Pseudidiomarina</taxon>
    </lineage>
</organism>
<name>A0A094IPL9_9GAMM</name>
<accession>A0A094IPL9</accession>
<dbReference type="OrthoDB" id="6238578at2"/>
<feature type="chain" id="PRO_5001905413" evidence="1">
    <location>
        <begin position="22"/>
        <end position="120"/>
    </location>
</feature>
<keyword evidence="1" id="KW-0732">Signal</keyword>
<dbReference type="EMBL" id="JPIN01000005">
    <property type="protein sequence ID" value="KFZ29072.1"/>
    <property type="molecule type" value="Genomic_DNA"/>
</dbReference>
<evidence type="ECO:0000256" key="1">
    <source>
        <dbReference type="SAM" id="SignalP"/>
    </source>
</evidence>
<evidence type="ECO:0000313" key="2">
    <source>
        <dbReference type="EMBL" id="KFZ29072.1"/>
    </source>
</evidence>
<protein>
    <submittedName>
        <fullName evidence="2">Uncharacterized protein</fullName>
    </submittedName>
</protein>
<dbReference type="Proteomes" id="UP000053718">
    <property type="component" value="Unassembled WGS sequence"/>
</dbReference>
<comment type="caution">
    <text evidence="2">The sequence shown here is derived from an EMBL/GenBank/DDBJ whole genome shotgun (WGS) entry which is preliminary data.</text>
</comment>
<evidence type="ECO:0000313" key="3">
    <source>
        <dbReference type="Proteomes" id="UP000053718"/>
    </source>
</evidence>
<keyword evidence="3" id="KW-1185">Reference proteome</keyword>
<dbReference type="AlphaFoldDB" id="A0A094IPL9"/>
<dbReference type="eggNOG" id="ENOG5031AVK">
    <property type="taxonomic scope" value="Bacteria"/>
</dbReference>
<dbReference type="STRING" id="1517416.IDAT_05180"/>
<sequence length="120" mass="12762">MKYIIGLLIISLLLAPMQVSAHAPAPEQATMQMMDHANNDDMATDHACCDDTAAAAEMVAAAMDCDGSCDNCQSFCGASALGLLPSLALVSHFSSVQHWRLVAAPAIHRKDRLERPPMPA</sequence>